<dbReference type="InterPro" id="IPR003661">
    <property type="entry name" value="HisK_dim/P_dom"/>
</dbReference>
<evidence type="ECO:0000259" key="6">
    <source>
        <dbReference type="PROSITE" id="PS50109"/>
    </source>
</evidence>
<sequence length="442" mass="49926">MIKKSTIIGILLLLLVAVCTGGTVLLLYLFVMFIKEKKRRLQYERSLGFIRKQLEGLIDSSHAVIYSRTPGSGYPIIYVSENIADVLGYSAKQLIEDTELWFKKIHPDDQEVALYSLNTVYTNTHNVTKYRMLDAGGSYRWLQDNTRLIFDRTSAPILVLGTWSDITEKVTLEEDLLKKTEELDNMNKNLQRKVQEEVIARTTQEQILIHQSRLAAMGEMIAVIAHQWKQPLNTLSLIVSDVAEAYSFGEVNRQYVDEFVAEATIQIRFMSGTIDDFRNFFKPSKSKVDFDCVEAVREVVNLLSAQLKAVAIDIEIAGEGDTVVCGYPNEFKQVVLNILNNSVEAITQRERSVVMPRDIAIRAYNDDDSVILSISDSGGGIPDEHMDRLFEPYYTTKKDGSGIGLYMARTIIEGNMGGKIRAENTQTGAAFVIELKRLNHFP</sequence>
<keyword evidence="9" id="KW-0418">Kinase</keyword>
<dbReference type="CDD" id="cd00082">
    <property type="entry name" value="HisKA"/>
    <property type="match status" value="1"/>
</dbReference>
<evidence type="ECO:0000256" key="5">
    <source>
        <dbReference type="SAM" id="Phobius"/>
    </source>
</evidence>
<organism evidence="9 10">
    <name type="scientific">Candidatus Magnetobacterium bavaricum</name>
    <dbReference type="NCBI Taxonomy" id="29290"/>
    <lineage>
        <taxon>Bacteria</taxon>
        <taxon>Pseudomonadati</taxon>
        <taxon>Nitrospirota</taxon>
        <taxon>Thermodesulfovibrionia</taxon>
        <taxon>Thermodesulfovibrionales</taxon>
        <taxon>Candidatus Magnetobacteriaceae</taxon>
        <taxon>Candidatus Magnetobacterium</taxon>
    </lineage>
</organism>
<dbReference type="PROSITE" id="PS50113">
    <property type="entry name" value="PAC"/>
    <property type="match status" value="1"/>
</dbReference>
<evidence type="ECO:0000256" key="3">
    <source>
        <dbReference type="ARBA" id="ARBA00022553"/>
    </source>
</evidence>
<evidence type="ECO:0000313" key="9">
    <source>
        <dbReference type="EMBL" id="KJU82309.1"/>
    </source>
</evidence>
<dbReference type="InterPro" id="IPR035965">
    <property type="entry name" value="PAS-like_dom_sf"/>
</dbReference>
<protein>
    <recommendedName>
        <fullName evidence="2">histidine kinase</fullName>
        <ecNumber evidence="2">2.7.13.3</ecNumber>
    </recommendedName>
</protein>
<dbReference type="SUPFAM" id="SSF47384">
    <property type="entry name" value="Homodimeric domain of signal transducing histidine kinase"/>
    <property type="match status" value="1"/>
</dbReference>
<dbReference type="CDD" id="cd00130">
    <property type="entry name" value="PAS"/>
    <property type="match status" value="1"/>
</dbReference>
<evidence type="ECO:0000256" key="4">
    <source>
        <dbReference type="SAM" id="Coils"/>
    </source>
</evidence>
<keyword evidence="5" id="KW-0812">Transmembrane</keyword>
<evidence type="ECO:0000259" key="8">
    <source>
        <dbReference type="PROSITE" id="PS50113"/>
    </source>
</evidence>
<evidence type="ECO:0000256" key="2">
    <source>
        <dbReference type="ARBA" id="ARBA00012438"/>
    </source>
</evidence>
<feature type="domain" description="Histidine kinase" evidence="6">
    <location>
        <begin position="223"/>
        <end position="439"/>
    </location>
</feature>
<dbReference type="InterPro" id="IPR036890">
    <property type="entry name" value="HATPase_C_sf"/>
</dbReference>
<dbReference type="InterPro" id="IPR036097">
    <property type="entry name" value="HisK_dim/P_sf"/>
</dbReference>
<evidence type="ECO:0000313" key="10">
    <source>
        <dbReference type="Proteomes" id="UP000033423"/>
    </source>
</evidence>
<dbReference type="Gene3D" id="3.30.565.10">
    <property type="entry name" value="Histidine kinase-like ATPase, C-terminal domain"/>
    <property type="match status" value="1"/>
</dbReference>
<keyword evidence="9" id="KW-0808">Transferase</keyword>
<evidence type="ECO:0000256" key="1">
    <source>
        <dbReference type="ARBA" id="ARBA00000085"/>
    </source>
</evidence>
<dbReference type="InterPro" id="IPR000014">
    <property type="entry name" value="PAS"/>
</dbReference>
<name>A0A0F3GK40_9BACT</name>
<feature type="domain" description="PAC" evidence="8">
    <location>
        <begin position="126"/>
        <end position="178"/>
    </location>
</feature>
<dbReference type="NCBIfam" id="TIGR00229">
    <property type="entry name" value="sensory_box"/>
    <property type="match status" value="1"/>
</dbReference>
<dbReference type="Pfam" id="PF08447">
    <property type="entry name" value="PAS_3"/>
    <property type="match status" value="1"/>
</dbReference>
<reference evidence="9 10" key="1">
    <citation type="submission" date="2015-02" db="EMBL/GenBank/DDBJ databases">
        <title>Single-cell genomics of uncultivated deep-branching MTB reveals a conserved set of magnetosome genes.</title>
        <authorList>
            <person name="Kolinko S."/>
            <person name="Richter M."/>
            <person name="Glockner F.O."/>
            <person name="Brachmann A."/>
            <person name="Schuler D."/>
        </authorList>
    </citation>
    <scope>NUCLEOTIDE SEQUENCE [LARGE SCALE GENOMIC DNA]</scope>
    <source>
        <strain evidence="9">TM-1</strain>
    </source>
</reference>
<feature type="domain" description="PAS" evidence="7">
    <location>
        <begin position="50"/>
        <end position="124"/>
    </location>
</feature>
<keyword evidence="5" id="KW-0472">Membrane</keyword>
<dbReference type="Pfam" id="PF02518">
    <property type="entry name" value="HATPase_c"/>
    <property type="match status" value="1"/>
</dbReference>
<dbReference type="InterPro" id="IPR013655">
    <property type="entry name" value="PAS_fold_3"/>
</dbReference>
<dbReference type="GO" id="GO:0000155">
    <property type="term" value="F:phosphorelay sensor kinase activity"/>
    <property type="evidence" value="ECO:0007669"/>
    <property type="project" value="InterPro"/>
</dbReference>
<dbReference type="InterPro" id="IPR004358">
    <property type="entry name" value="Sig_transdc_His_kin-like_C"/>
</dbReference>
<feature type="transmembrane region" description="Helical" evidence="5">
    <location>
        <begin position="6"/>
        <end position="31"/>
    </location>
</feature>
<dbReference type="AlphaFoldDB" id="A0A0F3GK40"/>
<dbReference type="InterPro" id="IPR005467">
    <property type="entry name" value="His_kinase_dom"/>
</dbReference>
<dbReference type="SMART" id="SM00086">
    <property type="entry name" value="PAC"/>
    <property type="match status" value="1"/>
</dbReference>
<dbReference type="PROSITE" id="PS50112">
    <property type="entry name" value="PAS"/>
    <property type="match status" value="1"/>
</dbReference>
<keyword evidence="5" id="KW-1133">Transmembrane helix</keyword>
<dbReference type="SUPFAM" id="SSF55874">
    <property type="entry name" value="ATPase domain of HSP90 chaperone/DNA topoisomerase II/histidine kinase"/>
    <property type="match status" value="1"/>
</dbReference>
<dbReference type="SMART" id="SM00387">
    <property type="entry name" value="HATPase_c"/>
    <property type="match status" value="1"/>
</dbReference>
<dbReference type="Gene3D" id="3.30.450.20">
    <property type="entry name" value="PAS domain"/>
    <property type="match status" value="1"/>
</dbReference>
<proteinExistence type="predicted"/>
<gene>
    <name evidence="9" type="ORF">MBAV_005495</name>
</gene>
<keyword evidence="10" id="KW-1185">Reference proteome</keyword>
<evidence type="ECO:0000259" key="7">
    <source>
        <dbReference type="PROSITE" id="PS50112"/>
    </source>
</evidence>
<dbReference type="InterPro" id="IPR000700">
    <property type="entry name" value="PAS-assoc_C"/>
</dbReference>
<dbReference type="PRINTS" id="PR00344">
    <property type="entry name" value="BCTRLSENSOR"/>
</dbReference>
<feature type="coiled-coil region" evidence="4">
    <location>
        <begin position="169"/>
        <end position="196"/>
    </location>
</feature>
<keyword evidence="3" id="KW-0597">Phosphoprotein</keyword>
<dbReference type="PROSITE" id="PS50109">
    <property type="entry name" value="HIS_KIN"/>
    <property type="match status" value="1"/>
</dbReference>
<dbReference type="SUPFAM" id="SSF55785">
    <property type="entry name" value="PYP-like sensor domain (PAS domain)"/>
    <property type="match status" value="1"/>
</dbReference>
<dbReference type="Gene3D" id="1.10.287.130">
    <property type="match status" value="1"/>
</dbReference>
<dbReference type="EC" id="2.7.13.3" evidence="2"/>
<keyword evidence="4" id="KW-0175">Coiled coil</keyword>
<accession>A0A0F3GK40</accession>
<dbReference type="InterPro" id="IPR001610">
    <property type="entry name" value="PAC"/>
</dbReference>
<comment type="caution">
    <text evidence="9">The sequence shown here is derived from an EMBL/GenBank/DDBJ whole genome shotgun (WGS) entry which is preliminary data.</text>
</comment>
<dbReference type="Proteomes" id="UP000033423">
    <property type="component" value="Unassembled WGS sequence"/>
</dbReference>
<dbReference type="EMBL" id="LACI01002368">
    <property type="protein sequence ID" value="KJU82309.1"/>
    <property type="molecule type" value="Genomic_DNA"/>
</dbReference>
<comment type="catalytic activity">
    <reaction evidence="1">
        <text>ATP + protein L-histidine = ADP + protein N-phospho-L-histidine.</text>
        <dbReference type="EC" id="2.7.13.3"/>
    </reaction>
</comment>
<dbReference type="PANTHER" id="PTHR43065">
    <property type="entry name" value="SENSOR HISTIDINE KINASE"/>
    <property type="match status" value="1"/>
</dbReference>
<dbReference type="InterPro" id="IPR003594">
    <property type="entry name" value="HATPase_dom"/>
</dbReference>